<name>A0ACC1T4G9_9APHY</name>
<keyword evidence="2" id="KW-1185">Reference proteome</keyword>
<comment type="caution">
    <text evidence="1">The sequence shown here is derived from an EMBL/GenBank/DDBJ whole genome shotgun (WGS) entry which is preliminary data.</text>
</comment>
<evidence type="ECO:0000313" key="2">
    <source>
        <dbReference type="Proteomes" id="UP001148662"/>
    </source>
</evidence>
<accession>A0ACC1T4G9</accession>
<protein>
    <submittedName>
        <fullName evidence="1">Uncharacterized protein</fullName>
    </submittedName>
</protein>
<proteinExistence type="predicted"/>
<reference evidence="1" key="1">
    <citation type="submission" date="2022-07" db="EMBL/GenBank/DDBJ databases">
        <title>Genome Sequence of Phlebia brevispora.</title>
        <authorList>
            <person name="Buettner E."/>
        </authorList>
    </citation>
    <scope>NUCLEOTIDE SEQUENCE</scope>
    <source>
        <strain evidence="1">MPL23</strain>
    </source>
</reference>
<dbReference type="Proteomes" id="UP001148662">
    <property type="component" value="Unassembled WGS sequence"/>
</dbReference>
<organism evidence="1 2">
    <name type="scientific">Phlebia brevispora</name>
    <dbReference type="NCBI Taxonomy" id="194682"/>
    <lineage>
        <taxon>Eukaryota</taxon>
        <taxon>Fungi</taxon>
        <taxon>Dikarya</taxon>
        <taxon>Basidiomycota</taxon>
        <taxon>Agaricomycotina</taxon>
        <taxon>Agaricomycetes</taxon>
        <taxon>Polyporales</taxon>
        <taxon>Meruliaceae</taxon>
        <taxon>Phlebia</taxon>
    </lineage>
</organism>
<gene>
    <name evidence="1" type="ORF">NM688_g3912</name>
</gene>
<sequence>MNSPSKQRLLRLVPPTLRSPLKQALDSRTEGLVSPLSSTASVNRLSFCDEDLVYFDPADFSAELAFHPYLDSVPRSGAGEFDSSDTYNKIRAVSRWRRLTSRLSKVLQTQSKASAYLVPDSPVEPTAVPLRPISKPSSEATCCSSSTAAETLGRLSRSHTKRSTKAPTVTESLDRSSLLYDSDPFRVEPAFPVKDPDIKPSSSLLIEEETVDPNTIVPSPPNSCIATPASLSPSSAISSAGNPLRKSIRRLKTLTRNRLSTNQRPVSERKAIPDGPLGTDASTTAVASSVPPPRLPELSFDSTPLSLLVPIEPAPDTAVNPTERQENTSSAKPLISQDTHLPASNFPLIKWERTPSLVPSPSWLSRNVRDIELQYAAQKSLRDQPPSPEPLPILPRSLLPILSRRASLELDPPNRIIVDYCPESQTPPQSFSSTLVSPGHLSVPSSPLTPSLHRLSVFTYSRASDRRSIHSVLTVAFTPDQENAPTSTEQEPAKPRFLLLLHPVQSPPPQLLDVTPAPSPLSLKLPVSFDRSGTVPATPIEPQELYIPSKQALEDSNDTFQLPSHFKTVIRSIPRSITSTPIMDGSKPIETIDIGPEYDYSGYEWFKDPPPPRPEPAPQAPVGEPYIPPPDTVEQNELFDFALRSAPSVLYGRYKQYGQLGVLAWCSEFSELIDSLKNLGFEGNMFVSTRTQALKTCEEILKLNLDIQMQIIVMYLSSQVARLRRFLDTEKQFDDYPKPNFPLDYTQYSA</sequence>
<evidence type="ECO:0000313" key="1">
    <source>
        <dbReference type="EMBL" id="KAJ3552894.1"/>
    </source>
</evidence>
<dbReference type="EMBL" id="JANHOG010000604">
    <property type="protein sequence ID" value="KAJ3552894.1"/>
    <property type="molecule type" value="Genomic_DNA"/>
</dbReference>